<dbReference type="Proteomes" id="UP000077202">
    <property type="component" value="Unassembled WGS sequence"/>
</dbReference>
<evidence type="ECO:0000313" key="2">
    <source>
        <dbReference type="EMBL" id="OAE18227.1"/>
    </source>
</evidence>
<comment type="caution">
    <text evidence="2">The sequence shown here is derived from an EMBL/GenBank/DDBJ whole genome shotgun (WGS) entry which is preliminary data.</text>
</comment>
<proteinExistence type="predicted"/>
<protein>
    <submittedName>
        <fullName evidence="2">Uncharacterized protein</fullName>
    </submittedName>
</protein>
<feature type="region of interest" description="Disordered" evidence="1">
    <location>
        <begin position="44"/>
        <end position="63"/>
    </location>
</feature>
<dbReference type="AlphaFoldDB" id="A0A176VCD2"/>
<gene>
    <name evidence="2" type="ORF">AXG93_4683s1080</name>
</gene>
<keyword evidence="3" id="KW-1185">Reference proteome</keyword>
<name>A0A176VCD2_MARPO</name>
<evidence type="ECO:0000256" key="1">
    <source>
        <dbReference type="SAM" id="MobiDB-lite"/>
    </source>
</evidence>
<reference evidence="2" key="1">
    <citation type="submission" date="2016-03" db="EMBL/GenBank/DDBJ databases">
        <title>Mechanisms controlling the formation of the plant cell surface in tip-growing cells are functionally conserved among land plants.</title>
        <authorList>
            <person name="Honkanen S."/>
            <person name="Jones V.A."/>
            <person name="Morieri G."/>
            <person name="Champion C."/>
            <person name="Hetherington A.J."/>
            <person name="Kelly S."/>
            <person name="Saint-Marcoux D."/>
            <person name="Proust H."/>
            <person name="Prescott H."/>
            <person name="Dolan L."/>
        </authorList>
    </citation>
    <scope>NUCLEOTIDE SEQUENCE [LARGE SCALE GENOMIC DNA]</scope>
    <source>
        <tissue evidence="2">Whole gametophyte</tissue>
    </source>
</reference>
<dbReference type="EMBL" id="LVLJ01004110">
    <property type="protein sequence ID" value="OAE18227.1"/>
    <property type="molecule type" value="Genomic_DNA"/>
</dbReference>
<accession>A0A176VCD2</accession>
<organism evidence="2 3">
    <name type="scientific">Marchantia polymorpha subsp. ruderalis</name>
    <dbReference type="NCBI Taxonomy" id="1480154"/>
    <lineage>
        <taxon>Eukaryota</taxon>
        <taxon>Viridiplantae</taxon>
        <taxon>Streptophyta</taxon>
        <taxon>Embryophyta</taxon>
        <taxon>Marchantiophyta</taxon>
        <taxon>Marchantiopsida</taxon>
        <taxon>Marchantiidae</taxon>
        <taxon>Marchantiales</taxon>
        <taxon>Marchantiaceae</taxon>
        <taxon>Marchantia</taxon>
    </lineage>
</organism>
<sequence>MSYEDKGDDIVTGTIDHDLHDACVTGKQNTLRLQMVVVPHKTAESVVPTAGRTTPVAPPAETTSKLNNKGVTYYSFHISTVTGIRFKAMTKVGLRYGVL</sequence>
<evidence type="ECO:0000313" key="3">
    <source>
        <dbReference type="Proteomes" id="UP000077202"/>
    </source>
</evidence>